<evidence type="ECO:0000313" key="3">
    <source>
        <dbReference type="Proteomes" id="UP001465976"/>
    </source>
</evidence>
<sequence>MLLNTPHVVNVPVLKLFSPPNGMLNGSATSYKPSTLKPRLFTPIQVGLMSLQHRIVHAPTSRYRADADSVPLMPIVEDYYSQRARVPGTLLIAEGTLVSREAGGMPNVPGIWSERQIKAWKEVSTRVHDNKSYIFLQIYALGRAADPEILERMGLPFVSASDIPISPRPSDALAQSVQRPQSLTKEGIEEYIRSFAEAASNAVWKAGLDGVEVHAAGGYLIDQFLQDVSNSRTDEYGGSIENRARFGLRVVEAVVRAVGEERTGIRISPWNTYLGMRMTDPKPTFRYFVAEVRRRFPRLAYLHVQEPWEPVGSAPGVDNDFIRAVWSNKVLVSSGGYDRRLAIETAQTKGDVIAFARQFIANPDLPFRLLRDLPLTEGDRERYYVHGSLDPGGYTDYSFSPEFELESSM</sequence>
<dbReference type="PANTHER" id="PTHR22893">
    <property type="entry name" value="NADH OXIDOREDUCTASE-RELATED"/>
    <property type="match status" value="1"/>
</dbReference>
<proteinExistence type="predicted"/>
<dbReference type="PANTHER" id="PTHR22893:SF91">
    <property type="entry name" value="NADPH DEHYDROGENASE 2-RELATED"/>
    <property type="match status" value="1"/>
</dbReference>
<evidence type="ECO:0000259" key="1">
    <source>
        <dbReference type="Pfam" id="PF00724"/>
    </source>
</evidence>
<dbReference type="Pfam" id="PF00724">
    <property type="entry name" value="Oxidored_FMN"/>
    <property type="match status" value="1"/>
</dbReference>
<evidence type="ECO:0000313" key="2">
    <source>
        <dbReference type="EMBL" id="KAL0573441.1"/>
    </source>
</evidence>
<feature type="domain" description="NADH:flavin oxidoreductase/NADH oxidase N-terminal" evidence="1">
    <location>
        <begin position="40"/>
        <end position="374"/>
    </location>
</feature>
<dbReference type="Gene3D" id="3.20.20.70">
    <property type="entry name" value="Aldolase class I"/>
    <property type="match status" value="1"/>
</dbReference>
<organism evidence="2 3">
    <name type="scientific">Marasmius crinis-equi</name>
    <dbReference type="NCBI Taxonomy" id="585013"/>
    <lineage>
        <taxon>Eukaryota</taxon>
        <taxon>Fungi</taxon>
        <taxon>Dikarya</taxon>
        <taxon>Basidiomycota</taxon>
        <taxon>Agaricomycotina</taxon>
        <taxon>Agaricomycetes</taxon>
        <taxon>Agaricomycetidae</taxon>
        <taxon>Agaricales</taxon>
        <taxon>Marasmiineae</taxon>
        <taxon>Marasmiaceae</taxon>
        <taxon>Marasmius</taxon>
    </lineage>
</organism>
<keyword evidence="3" id="KW-1185">Reference proteome</keyword>
<dbReference type="CDD" id="cd02933">
    <property type="entry name" value="OYE_like_FMN"/>
    <property type="match status" value="1"/>
</dbReference>
<dbReference type="EMBL" id="JBAHYK010000505">
    <property type="protein sequence ID" value="KAL0573441.1"/>
    <property type="molecule type" value="Genomic_DNA"/>
</dbReference>
<protein>
    <recommendedName>
        <fullName evidence="1">NADH:flavin oxidoreductase/NADH oxidase N-terminal domain-containing protein</fullName>
    </recommendedName>
</protein>
<dbReference type="InterPro" id="IPR045247">
    <property type="entry name" value="Oye-like"/>
</dbReference>
<dbReference type="SUPFAM" id="SSF51395">
    <property type="entry name" value="FMN-linked oxidoreductases"/>
    <property type="match status" value="1"/>
</dbReference>
<reference evidence="2 3" key="1">
    <citation type="submission" date="2024-02" db="EMBL/GenBank/DDBJ databases">
        <title>A draft genome for the cacao thread blight pathogen Marasmius crinis-equi.</title>
        <authorList>
            <person name="Cohen S.P."/>
            <person name="Baruah I.K."/>
            <person name="Amoako-Attah I."/>
            <person name="Bukari Y."/>
            <person name="Meinhardt L.W."/>
            <person name="Bailey B.A."/>
        </authorList>
    </citation>
    <scope>NUCLEOTIDE SEQUENCE [LARGE SCALE GENOMIC DNA]</scope>
    <source>
        <strain evidence="2 3">GH-76</strain>
    </source>
</reference>
<dbReference type="Proteomes" id="UP001465976">
    <property type="component" value="Unassembled WGS sequence"/>
</dbReference>
<dbReference type="InterPro" id="IPR013785">
    <property type="entry name" value="Aldolase_TIM"/>
</dbReference>
<gene>
    <name evidence="2" type="ORF">V5O48_008513</name>
</gene>
<accession>A0ABR3FDP3</accession>
<name>A0ABR3FDP3_9AGAR</name>
<comment type="caution">
    <text evidence="2">The sequence shown here is derived from an EMBL/GenBank/DDBJ whole genome shotgun (WGS) entry which is preliminary data.</text>
</comment>
<dbReference type="InterPro" id="IPR001155">
    <property type="entry name" value="OxRdtase_FMN_N"/>
</dbReference>